<protein>
    <submittedName>
        <fullName evidence="1">CRISPR-associated protein Cas4</fullName>
        <ecNumber evidence="1">3.1.12.1</ecNumber>
    </submittedName>
</protein>
<keyword evidence="1" id="KW-0378">Hydrolase</keyword>
<dbReference type="EMBL" id="JZWT02000013">
    <property type="protein sequence ID" value="MFB6490714.1"/>
    <property type="molecule type" value="Genomic_DNA"/>
</dbReference>
<proteinExistence type="predicted"/>
<accession>A0ACC6V1X3</accession>
<organism evidence="1 2">
    <name type="scientific">Thermoproteus sp. AZ2</name>
    <dbReference type="NCBI Taxonomy" id="1609232"/>
    <lineage>
        <taxon>Archaea</taxon>
        <taxon>Thermoproteota</taxon>
        <taxon>Thermoprotei</taxon>
        <taxon>Thermoproteales</taxon>
        <taxon>Thermoproteaceae</taxon>
        <taxon>Thermoproteus</taxon>
    </lineage>
</organism>
<reference evidence="1" key="1">
    <citation type="submission" date="2024-07" db="EMBL/GenBank/DDBJ databases">
        <title>Metagenome and Metagenome-Assembled Genomes of Archaea from a hot spring from the geothermal field of Los Azufres, Mexico.</title>
        <authorList>
            <person name="Marin-Paredes R."/>
            <person name="Martinez-Romero E."/>
            <person name="Servin-Garciduenas L.E."/>
        </authorList>
    </citation>
    <scope>NUCLEOTIDE SEQUENCE</scope>
</reference>
<evidence type="ECO:0000313" key="1">
    <source>
        <dbReference type="EMBL" id="MFB6490714.1"/>
    </source>
</evidence>
<comment type="caution">
    <text evidence="1">The sequence shown here is derived from an EMBL/GenBank/DDBJ whole genome shotgun (WGS) entry which is preliminary data.</text>
</comment>
<name>A0ACC6V1X3_9CREN</name>
<gene>
    <name evidence="1" type="primary">cas4</name>
    <name evidence="1" type="ORF">TU35_005640</name>
</gene>
<sequence length="216" mass="24473">MLIPPPLCRAVRCDDLDEMTLDEALKELSRTDAVEQIGPTIYAVPYDFKRVSPSMVGDYEYCPRLLWLQAKLGKKLLTRRSLIALVRGRLLHERYERVVAAADEVLAEYKVEIGELVGVVDLVFKRGERLVPVEVKSGLSSRSAHVKQLQIYIELLGAPFGYLVYRNKVDRVERDPSALDILREIKAIVESPVPPPKASSSRCRTCPFKQICNKYS</sequence>
<dbReference type="Proteomes" id="UP000033636">
    <property type="component" value="Unassembled WGS sequence"/>
</dbReference>
<dbReference type="EC" id="3.1.12.1" evidence="1"/>
<evidence type="ECO:0000313" key="2">
    <source>
        <dbReference type="Proteomes" id="UP000033636"/>
    </source>
</evidence>